<sequence>MNGGRLIMSPFHEALGLRCSREVSVHRNLSRCISNVSDIKGFGVQKYEIDWRCEALLSGVSSHRGVREIATRILYPLFC</sequence>
<protein>
    <submittedName>
        <fullName evidence="1">Uncharacterized protein</fullName>
    </submittedName>
</protein>
<dbReference type="EMBL" id="GAIX01014461">
    <property type="protein sequence ID" value="JAA78099.1"/>
    <property type="molecule type" value="Transcribed_RNA"/>
</dbReference>
<dbReference type="AlphaFoldDB" id="S4NM09"/>
<organism evidence="1">
    <name type="scientific">Pararge aegeria</name>
    <name type="common">speckled wood butterfly</name>
    <dbReference type="NCBI Taxonomy" id="116150"/>
    <lineage>
        <taxon>Eukaryota</taxon>
        <taxon>Metazoa</taxon>
        <taxon>Ecdysozoa</taxon>
        <taxon>Arthropoda</taxon>
        <taxon>Hexapoda</taxon>
        <taxon>Insecta</taxon>
        <taxon>Pterygota</taxon>
        <taxon>Neoptera</taxon>
        <taxon>Endopterygota</taxon>
        <taxon>Lepidoptera</taxon>
        <taxon>Glossata</taxon>
        <taxon>Ditrysia</taxon>
        <taxon>Papilionoidea</taxon>
        <taxon>Nymphalidae</taxon>
        <taxon>Satyrinae</taxon>
        <taxon>Satyrini</taxon>
        <taxon>Parargina</taxon>
        <taxon>Pararge</taxon>
    </lineage>
</organism>
<accession>S4NM09</accession>
<name>S4NM09_9NEOP</name>
<proteinExistence type="predicted"/>
<reference evidence="1" key="1">
    <citation type="journal article" date="2013" name="BMC Genomics">
        <title>Unscrambling butterfly oogenesis.</title>
        <authorList>
            <person name="Carter J.M."/>
            <person name="Baker S.C."/>
            <person name="Pink R."/>
            <person name="Carter D.R."/>
            <person name="Collins A."/>
            <person name="Tomlin J."/>
            <person name="Gibbs M."/>
            <person name="Breuker C.J."/>
        </authorList>
    </citation>
    <scope>NUCLEOTIDE SEQUENCE</scope>
    <source>
        <tissue evidence="1">Ovary</tissue>
    </source>
</reference>
<reference evidence="1" key="2">
    <citation type="submission" date="2013-05" db="EMBL/GenBank/DDBJ databases">
        <authorList>
            <person name="Carter J.-M."/>
            <person name="Baker S.C."/>
            <person name="Pink R."/>
            <person name="Carter D.R.F."/>
            <person name="Collins A."/>
            <person name="Tomlin J."/>
            <person name="Gibbs M."/>
            <person name="Breuker C.J."/>
        </authorList>
    </citation>
    <scope>NUCLEOTIDE SEQUENCE</scope>
    <source>
        <tissue evidence="1">Ovary</tissue>
    </source>
</reference>
<evidence type="ECO:0000313" key="1">
    <source>
        <dbReference type="EMBL" id="JAA78099.1"/>
    </source>
</evidence>